<name>A0A7Z2VP36_9BACL</name>
<evidence type="ECO:0000256" key="2">
    <source>
        <dbReference type="SAM" id="MobiDB-lite"/>
    </source>
</evidence>
<dbReference type="RefSeq" id="WP_169282827.1">
    <property type="nucleotide sequence ID" value="NZ_CP051680.1"/>
</dbReference>
<keyword evidence="5" id="KW-1185">Reference proteome</keyword>
<dbReference type="KEGG" id="cheb:HH215_27660"/>
<keyword evidence="1 3" id="KW-0732">Signal</keyword>
<dbReference type="InterPro" id="IPR050490">
    <property type="entry name" value="Bact_solute-bd_prot1"/>
</dbReference>
<protein>
    <submittedName>
        <fullName evidence="4">Extracellular solute-binding protein</fullName>
    </submittedName>
</protein>
<dbReference type="PANTHER" id="PTHR43649">
    <property type="entry name" value="ARABINOSE-BINDING PROTEIN-RELATED"/>
    <property type="match status" value="1"/>
</dbReference>
<dbReference type="Gene3D" id="3.40.190.10">
    <property type="entry name" value="Periplasmic binding protein-like II"/>
    <property type="match status" value="2"/>
</dbReference>
<dbReference type="AlphaFoldDB" id="A0A7Z2VP36"/>
<dbReference type="Proteomes" id="UP000502248">
    <property type="component" value="Chromosome"/>
</dbReference>
<accession>A0A7Z2VP36</accession>
<feature type="signal peptide" evidence="3">
    <location>
        <begin position="1"/>
        <end position="27"/>
    </location>
</feature>
<reference evidence="4 5" key="1">
    <citation type="submission" date="2020-04" db="EMBL/GenBank/DDBJ databases">
        <title>Genome sequencing of novel species.</title>
        <authorList>
            <person name="Heo J."/>
            <person name="Kim S.-J."/>
            <person name="Kim J.-S."/>
            <person name="Hong S.-B."/>
            <person name="Kwon S.-W."/>
        </authorList>
    </citation>
    <scope>NUCLEOTIDE SEQUENCE [LARGE SCALE GENOMIC DNA]</scope>
    <source>
        <strain evidence="4 5">MFER-1</strain>
    </source>
</reference>
<feature type="chain" id="PRO_5039401286" evidence="3">
    <location>
        <begin position="28"/>
        <end position="571"/>
    </location>
</feature>
<dbReference type="PROSITE" id="PS51257">
    <property type="entry name" value="PROKAR_LIPOPROTEIN"/>
    <property type="match status" value="1"/>
</dbReference>
<evidence type="ECO:0000313" key="5">
    <source>
        <dbReference type="Proteomes" id="UP000502248"/>
    </source>
</evidence>
<feature type="compositionally biased region" description="Low complexity" evidence="2">
    <location>
        <begin position="37"/>
        <end position="66"/>
    </location>
</feature>
<sequence>MKSINEASRQTKYRLLTAALACTVLLAGCSGNNGNNASTGEASPATASQSASVESPSAAASESTAPEDGPMTKYEQPIEVTIGQSNYEASSFIEGESVDSNIHHKFNEEYLNIKYKNKWVVDATKAGEKVNLVIASDDLPDVMKVGLNQLQMLIKNGQVEDLTEAWAKYPTEKVRSMAEYQDKIAFLPATKEGKIYGIPLARDFGESIGIMYVRQDWLDKLKLQAPTNLQELEAVAKAFVNDDPDGNGKKDTYGIGFDKEMGFVSGQPMLTSIAAGFKAYPKLWVKDDSGNFAYGSIQPQMKETLAFLQNMYKLGALDPEFAVKDFAKVTEMYTNGKIGILFGVFSAPIYPLMTNKEADPKAEWTVLPIPSGADGQVAPAAKSFVNEWIVVRKGFEHPEAAIKSMNLWAEMFVGPNEYNDRWAEANSGAYSGKNINLYALPYNFDSPYQNLKNGENLRAAKESGDESKLDVREQWILSEKNKGGSYGWAIEKTFYEAEKVLLEYKNIRYSDYQGAPTPSMISKSPTLDKLELETFIKIIMGASLDEFDRFVEKWRALGGDQITQEVNEAAK</sequence>
<gene>
    <name evidence="4" type="ORF">HH215_27660</name>
</gene>
<dbReference type="SUPFAM" id="SSF53850">
    <property type="entry name" value="Periplasmic binding protein-like II"/>
    <property type="match status" value="1"/>
</dbReference>
<evidence type="ECO:0000256" key="1">
    <source>
        <dbReference type="ARBA" id="ARBA00022729"/>
    </source>
</evidence>
<dbReference type="CDD" id="cd13580">
    <property type="entry name" value="PBP2_AlgQ_like_1"/>
    <property type="match status" value="1"/>
</dbReference>
<dbReference type="EMBL" id="CP051680">
    <property type="protein sequence ID" value="QJD86578.1"/>
    <property type="molecule type" value="Genomic_DNA"/>
</dbReference>
<dbReference type="PANTHER" id="PTHR43649:SF33">
    <property type="entry name" value="POLYGALACTURONAN_RHAMNOGALACTURONAN-BINDING PROTEIN YTCQ"/>
    <property type="match status" value="1"/>
</dbReference>
<proteinExistence type="predicted"/>
<evidence type="ECO:0000313" key="4">
    <source>
        <dbReference type="EMBL" id="QJD86578.1"/>
    </source>
</evidence>
<feature type="region of interest" description="Disordered" evidence="2">
    <location>
        <begin position="37"/>
        <end position="72"/>
    </location>
</feature>
<organism evidence="4 5">
    <name type="scientific">Cohnella herbarum</name>
    <dbReference type="NCBI Taxonomy" id="2728023"/>
    <lineage>
        <taxon>Bacteria</taxon>
        <taxon>Bacillati</taxon>
        <taxon>Bacillota</taxon>
        <taxon>Bacilli</taxon>
        <taxon>Bacillales</taxon>
        <taxon>Paenibacillaceae</taxon>
        <taxon>Cohnella</taxon>
    </lineage>
</organism>
<evidence type="ECO:0000256" key="3">
    <source>
        <dbReference type="SAM" id="SignalP"/>
    </source>
</evidence>